<name>A0ABV9F446_9SPHN</name>
<proteinExistence type="predicted"/>
<comment type="caution">
    <text evidence="1">The sequence shown here is derived from an EMBL/GenBank/DDBJ whole genome shotgun (WGS) entry which is preliminary data.</text>
</comment>
<accession>A0ABV9F446</accession>
<evidence type="ECO:0000313" key="1">
    <source>
        <dbReference type="EMBL" id="MFC4595642.1"/>
    </source>
</evidence>
<dbReference type="EMBL" id="JBHSFZ010000054">
    <property type="protein sequence ID" value="MFC4595642.1"/>
    <property type="molecule type" value="Genomic_DNA"/>
</dbReference>
<gene>
    <name evidence="1" type="ORF">ACFO3E_15865</name>
</gene>
<evidence type="ECO:0000313" key="2">
    <source>
        <dbReference type="Proteomes" id="UP001595957"/>
    </source>
</evidence>
<dbReference type="Proteomes" id="UP001595957">
    <property type="component" value="Unassembled WGS sequence"/>
</dbReference>
<reference evidence="2" key="1">
    <citation type="journal article" date="2019" name="Int. J. Syst. Evol. Microbiol.">
        <title>The Global Catalogue of Microorganisms (GCM) 10K type strain sequencing project: providing services to taxonomists for standard genome sequencing and annotation.</title>
        <authorList>
            <consortium name="The Broad Institute Genomics Platform"/>
            <consortium name="The Broad Institute Genome Sequencing Center for Infectious Disease"/>
            <person name="Wu L."/>
            <person name="Ma J."/>
        </authorList>
    </citation>
    <scope>NUCLEOTIDE SEQUENCE [LARGE SCALE GENOMIC DNA]</scope>
    <source>
        <strain evidence="2">NBRC 103632</strain>
    </source>
</reference>
<organism evidence="1 2">
    <name type="scientific">Sphingobium tyrosinilyticum</name>
    <dbReference type="NCBI Taxonomy" id="2715436"/>
    <lineage>
        <taxon>Bacteria</taxon>
        <taxon>Pseudomonadati</taxon>
        <taxon>Pseudomonadota</taxon>
        <taxon>Alphaproteobacteria</taxon>
        <taxon>Sphingomonadales</taxon>
        <taxon>Sphingomonadaceae</taxon>
        <taxon>Sphingobium</taxon>
    </lineage>
</organism>
<keyword evidence="2" id="KW-1185">Reference proteome</keyword>
<protein>
    <submittedName>
        <fullName evidence="1">Uncharacterized protein</fullName>
    </submittedName>
</protein>
<sequence>MRKTIPSACYLRKMMRRVGAGKACLRLFTNAAAGRDQECADWYVEEHVRHMVDRFGFKSGQHFQFDMQQYFPDFPFKYLTLYDVDGVDFERLYNEHAKSMKAHVASLDDPDADRPKAEMPISEALDLQGARSFWLTALHGAERKKAHN</sequence>